<dbReference type="Gene3D" id="2.70.98.10">
    <property type="match status" value="1"/>
</dbReference>
<evidence type="ECO:0000256" key="3">
    <source>
        <dbReference type="ARBA" id="ARBA00022837"/>
    </source>
</evidence>
<dbReference type="Proteomes" id="UP000029643">
    <property type="component" value="Unassembled WGS sequence"/>
</dbReference>
<proteinExistence type="predicted"/>
<dbReference type="InterPro" id="IPR014718">
    <property type="entry name" value="GH-type_carb-bd"/>
</dbReference>
<dbReference type="GO" id="GO:0030246">
    <property type="term" value="F:carbohydrate binding"/>
    <property type="evidence" value="ECO:0007669"/>
    <property type="project" value="InterPro"/>
</dbReference>
<dbReference type="AlphaFoldDB" id="A0A090WJV4"/>
<dbReference type="InterPro" id="IPR011013">
    <property type="entry name" value="Gal_mutarotase_sf_dom"/>
</dbReference>
<organism evidence="4 5">
    <name type="scientific">Algibacter lectus</name>
    <dbReference type="NCBI Taxonomy" id="221126"/>
    <lineage>
        <taxon>Bacteria</taxon>
        <taxon>Pseudomonadati</taxon>
        <taxon>Bacteroidota</taxon>
        <taxon>Flavobacteriia</taxon>
        <taxon>Flavobacteriales</taxon>
        <taxon>Flavobacteriaceae</taxon>
        <taxon>Algibacter</taxon>
    </lineage>
</organism>
<dbReference type="Pfam" id="PF01263">
    <property type="entry name" value="Aldose_epim"/>
    <property type="match status" value="1"/>
</dbReference>
<accession>A0A090WJV4</accession>
<comment type="caution">
    <text evidence="4">The sequence shown here is derived from an EMBL/GenBank/DDBJ whole genome shotgun (WGS) entry which is preliminary data.</text>
</comment>
<dbReference type="InterPro" id="IPR008183">
    <property type="entry name" value="Aldose_1/G6P_1-epimerase"/>
</dbReference>
<protein>
    <submittedName>
        <fullName evidence="4">LacX protein</fullName>
    </submittedName>
</protein>
<keyword evidence="3" id="KW-0106">Calcium</keyword>
<evidence type="ECO:0000313" key="4">
    <source>
        <dbReference type="EMBL" id="GAL77355.1"/>
    </source>
</evidence>
<reference evidence="4 5" key="1">
    <citation type="journal article" date="2014" name="Genome Announc.">
        <title>Draft Genome Sequences of Marine Flavobacterium Algibacter lectus Strains SS8 and NR4.</title>
        <authorList>
            <person name="Takatani N."/>
            <person name="Nakanishi M."/>
            <person name="Meirelles P."/>
            <person name="Mino S."/>
            <person name="Suda W."/>
            <person name="Oshima K."/>
            <person name="Hattori M."/>
            <person name="Ohkuma M."/>
            <person name="Hosokawa M."/>
            <person name="Miyashita K."/>
            <person name="Thompson F.L."/>
            <person name="Niwa A."/>
            <person name="Sawabe T."/>
            <person name="Sawabe T."/>
        </authorList>
    </citation>
    <scope>NUCLEOTIDE SEQUENCE [LARGE SCALE GENOMIC DNA]</scope>
    <source>
        <strain evidence="5">JCM19274</strain>
    </source>
</reference>
<sequence length="83" mass="9649">MDGNPDVWSGIAPNLFPIIGALKNNTYTFDNNEYSLPKHGFVRHSNDLEITEQTENSITFKLTYNDELLKIYPFKFEFLSLIF</sequence>
<dbReference type="RefSeq" id="WP_262480664.1">
    <property type="nucleotide sequence ID" value="NZ_BBNU01000001.1"/>
</dbReference>
<dbReference type="GO" id="GO:0016853">
    <property type="term" value="F:isomerase activity"/>
    <property type="evidence" value="ECO:0007669"/>
    <property type="project" value="InterPro"/>
</dbReference>
<comment type="cofactor">
    <cofactor evidence="1">
        <name>Ca(2+)</name>
        <dbReference type="ChEBI" id="CHEBI:29108"/>
    </cofactor>
</comment>
<gene>
    <name evidence="4" type="ORF">JCM19274_5068</name>
</gene>
<name>A0A090WJV4_9FLAO</name>
<comment type="subunit">
    <text evidence="2">Monomer.</text>
</comment>
<dbReference type="GO" id="GO:0005975">
    <property type="term" value="P:carbohydrate metabolic process"/>
    <property type="evidence" value="ECO:0007669"/>
    <property type="project" value="InterPro"/>
</dbReference>
<dbReference type="EMBL" id="BBNU01000001">
    <property type="protein sequence ID" value="GAL77355.1"/>
    <property type="molecule type" value="Genomic_DNA"/>
</dbReference>
<evidence type="ECO:0000256" key="1">
    <source>
        <dbReference type="ARBA" id="ARBA00001913"/>
    </source>
</evidence>
<dbReference type="SUPFAM" id="SSF74650">
    <property type="entry name" value="Galactose mutarotase-like"/>
    <property type="match status" value="1"/>
</dbReference>
<evidence type="ECO:0000313" key="5">
    <source>
        <dbReference type="Proteomes" id="UP000029643"/>
    </source>
</evidence>
<evidence type="ECO:0000256" key="2">
    <source>
        <dbReference type="ARBA" id="ARBA00011245"/>
    </source>
</evidence>